<feature type="transmembrane region" description="Helical" evidence="6">
    <location>
        <begin position="318"/>
        <end position="345"/>
    </location>
</feature>
<comment type="caution">
    <text evidence="8">The sequence shown here is derived from an EMBL/GenBank/DDBJ whole genome shotgun (WGS) entry which is preliminary data.</text>
</comment>
<dbReference type="PANTHER" id="PTHR33406:SF13">
    <property type="entry name" value="MEMBRANE PROTEIN YDFJ"/>
    <property type="match status" value="1"/>
</dbReference>
<feature type="transmembrane region" description="Helical" evidence="6">
    <location>
        <begin position="216"/>
        <end position="236"/>
    </location>
</feature>
<dbReference type="PROSITE" id="PS50156">
    <property type="entry name" value="SSD"/>
    <property type="match status" value="1"/>
</dbReference>
<protein>
    <submittedName>
        <fullName evidence="8">Transporter</fullName>
    </submittedName>
</protein>
<dbReference type="PANTHER" id="PTHR33406">
    <property type="entry name" value="MEMBRANE PROTEIN MJ1562-RELATED"/>
    <property type="match status" value="1"/>
</dbReference>
<feature type="domain" description="SSD" evidence="7">
    <location>
        <begin position="215"/>
        <end position="343"/>
    </location>
</feature>
<organism evidence="8 9">
    <name type="scientific">Sporosarcina newyorkensis 2681</name>
    <dbReference type="NCBI Taxonomy" id="1027292"/>
    <lineage>
        <taxon>Bacteria</taxon>
        <taxon>Bacillati</taxon>
        <taxon>Bacillota</taxon>
        <taxon>Bacilli</taxon>
        <taxon>Bacillales</taxon>
        <taxon>Caryophanaceae</taxon>
        <taxon>Sporosarcina</taxon>
    </lineage>
</organism>
<evidence type="ECO:0000256" key="6">
    <source>
        <dbReference type="SAM" id="Phobius"/>
    </source>
</evidence>
<feature type="transmembrane region" description="Helical" evidence="6">
    <location>
        <begin position="375"/>
        <end position="393"/>
    </location>
</feature>
<accession>F9DS16</accession>
<keyword evidence="4 6" id="KW-1133">Transmembrane helix</keyword>
<dbReference type="InterPro" id="IPR004869">
    <property type="entry name" value="MMPL_dom"/>
</dbReference>
<feature type="transmembrane region" description="Helical" evidence="6">
    <location>
        <begin position="586"/>
        <end position="605"/>
    </location>
</feature>
<feature type="transmembrane region" description="Helical" evidence="6">
    <location>
        <begin position="558"/>
        <end position="577"/>
    </location>
</feature>
<dbReference type="AlphaFoldDB" id="F9DS16"/>
<dbReference type="Gene3D" id="1.20.1640.10">
    <property type="entry name" value="Multidrug efflux transporter AcrB transmembrane domain"/>
    <property type="match status" value="2"/>
</dbReference>
<dbReference type="Proteomes" id="UP000005316">
    <property type="component" value="Unassembled WGS sequence"/>
</dbReference>
<name>F9DS16_9BACL</name>
<dbReference type="GO" id="GO:0005886">
    <property type="term" value="C:plasma membrane"/>
    <property type="evidence" value="ECO:0007669"/>
    <property type="project" value="UniProtKB-SubCell"/>
</dbReference>
<feature type="transmembrane region" description="Helical" evidence="6">
    <location>
        <begin position="190"/>
        <end position="209"/>
    </location>
</feature>
<sequence>MQFFVMIVIELTISARIDHYIDWFEQIGGIIVHSFAKFVTKSYKWILAFWVLLFGVMTYFAIQLPGLLAGDGFRVDGEHEKVMKIVSEDFGLPAETLFLVFDEKSDEDIKSTLSKLDTLDIKSEIVSPLDEKDQYSEGLSYAMLQFKKEPEDMPQVVDDIRESFEGEKGITLTGGGAFEHDINKASQRDLMTAEAIGLPIAIIVLLFAFGTVVASVVPLLVGIGTVVSSLGVLALLGNQVDLSIFVLNIVPMLGLALSIDFALLFISRYREELKKRSFSDSLIMTIRTAGRSIIFSAVCVFIGLGAMLLIKVDIFENIALGGMIVVGMAVVASLTLLPSVLLMLGDRIHKGRLLKDRGEEANGWRKFANAVIKRPVSIAIVAFVLLAIALIPVRNMELTIPQIDSLPESFNTRLAFEQIQETFGLDNESTVFLLAERSGGWENSDGLADLKKLEEQVTEDPLVQDVSTIFTVSGIETPDQWEQSMMAPGMDEQLNPVMKSFIDGNRLLVPVTLNASGSSNEAQDWVRNWSAKDTHWNLLIGGEPRFNQEIFDEIADHIVYVLLIIVVSTFFILMFAFRSLIIPIKAILMNILGLSATFGILVYIFQYGHFGLHPGTVALIIPVIVFSLVFGLSMDYEVFLISRMQEEFSYSFDNDKSTVEGLATTSKVITSAALIMIVLTGAFAFTDVMPVKQIGVGIAIAVAIDATIIRLLLVPSLMKLFGKWNWWLPFGKGLYRSHGQNRHAGK</sequence>
<evidence type="ECO:0000256" key="2">
    <source>
        <dbReference type="ARBA" id="ARBA00022475"/>
    </source>
</evidence>
<dbReference type="SUPFAM" id="SSF82866">
    <property type="entry name" value="Multidrug efflux transporter AcrB transmembrane domain"/>
    <property type="match status" value="2"/>
</dbReference>
<feature type="transmembrane region" description="Helical" evidence="6">
    <location>
        <begin position="662"/>
        <end position="685"/>
    </location>
</feature>
<dbReference type="HOGENOM" id="CLU_005108_5_2_9"/>
<dbReference type="EMBL" id="AFPZ01000044">
    <property type="protein sequence ID" value="EGQ26445.1"/>
    <property type="molecule type" value="Genomic_DNA"/>
</dbReference>
<dbReference type="Pfam" id="PF03176">
    <property type="entry name" value="MMPL"/>
    <property type="match status" value="2"/>
</dbReference>
<reference evidence="8 9" key="1">
    <citation type="submission" date="2011-04" db="EMBL/GenBank/DDBJ databases">
        <authorList>
            <person name="Muzny D."/>
            <person name="Qin X."/>
            <person name="Deng J."/>
            <person name="Jiang H."/>
            <person name="Liu Y."/>
            <person name="Qu J."/>
            <person name="Song X.-Z."/>
            <person name="Zhang L."/>
            <person name="Thornton R."/>
            <person name="Coyle M."/>
            <person name="Francisco L."/>
            <person name="Jackson L."/>
            <person name="Javaid M."/>
            <person name="Korchina V."/>
            <person name="Kovar C."/>
            <person name="Mata R."/>
            <person name="Mathew T."/>
            <person name="Ngo R."/>
            <person name="Nguyen L."/>
            <person name="Nguyen N."/>
            <person name="Okwuonu G."/>
            <person name="Ongeri F."/>
            <person name="Pham C."/>
            <person name="Simmons D."/>
            <person name="Wilczek-Boney K."/>
            <person name="Hale W."/>
            <person name="Jakkamsetti A."/>
            <person name="Pham P."/>
            <person name="Ruth R."/>
            <person name="San Lucas F."/>
            <person name="Warren J."/>
            <person name="Zhang J."/>
            <person name="Zhao Z."/>
            <person name="Zhou C."/>
            <person name="Zhu D."/>
            <person name="Lee S."/>
            <person name="Bess C."/>
            <person name="Blankenburg K."/>
            <person name="Forbes L."/>
            <person name="Fu Q."/>
            <person name="Gubbala S."/>
            <person name="Hirani K."/>
            <person name="Jayaseelan J.C."/>
            <person name="Lara F."/>
            <person name="Munidasa M."/>
            <person name="Palculict T."/>
            <person name="Patil S."/>
            <person name="Pu L.-L."/>
            <person name="Saada N."/>
            <person name="Tang L."/>
            <person name="Weissenberger G."/>
            <person name="Zhu Y."/>
            <person name="Hemphill L."/>
            <person name="Shang Y."/>
            <person name="Youmans B."/>
            <person name="Ayvaz T."/>
            <person name="Ross M."/>
            <person name="Santibanez J."/>
            <person name="Aqrawi P."/>
            <person name="Gross S."/>
            <person name="Joshi V."/>
            <person name="Fowler G."/>
            <person name="Nazareth L."/>
            <person name="Reid J."/>
            <person name="Worley K."/>
            <person name="Petrosino J."/>
            <person name="Highlander S."/>
            <person name="Gibbs R."/>
        </authorList>
    </citation>
    <scope>NUCLEOTIDE SEQUENCE [LARGE SCALE GENOMIC DNA]</scope>
    <source>
        <strain evidence="8 9">2681</strain>
    </source>
</reference>
<evidence type="ECO:0000256" key="1">
    <source>
        <dbReference type="ARBA" id="ARBA00004651"/>
    </source>
</evidence>
<feature type="transmembrane region" description="Helical" evidence="6">
    <location>
        <begin position="617"/>
        <end position="641"/>
    </location>
</feature>
<gene>
    <name evidence="8" type="ORF">HMPREF9372_1596</name>
</gene>
<keyword evidence="5 6" id="KW-0472">Membrane</keyword>
<evidence type="ECO:0000256" key="5">
    <source>
        <dbReference type="ARBA" id="ARBA00023136"/>
    </source>
</evidence>
<evidence type="ECO:0000313" key="8">
    <source>
        <dbReference type="EMBL" id="EGQ26445.1"/>
    </source>
</evidence>
<feature type="transmembrane region" description="Helical" evidence="6">
    <location>
        <begin position="293"/>
        <end position="312"/>
    </location>
</feature>
<evidence type="ECO:0000256" key="4">
    <source>
        <dbReference type="ARBA" id="ARBA00022989"/>
    </source>
</evidence>
<evidence type="ECO:0000313" key="9">
    <source>
        <dbReference type="Proteomes" id="UP000005316"/>
    </source>
</evidence>
<feature type="transmembrane region" description="Helical" evidence="6">
    <location>
        <begin position="45"/>
        <end position="62"/>
    </location>
</feature>
<keyword evidence="2" id="KW-1003">Cell membrane</keyword>
<dbReference type="InterPro" id="IPR000731">
    <property type="entry name" value="SSD"/>
</dbReference>
<evidence type="ECO:0000256" key="3">
    <source>
        <dbReference type="ARBA" id="ARBA00022692"/>
    </source>
</evidence>
<comment type="subcellular location">
    <subcellularLocation>
        <location evidence="1">Cell membrane</location>
        <topology evidence="1">Multi-pass membrane protein</topology>
    </subcellularLocation>
</comment>
<keyword evidence="3 6" id="KW-0812">Transmembrane</keyword>
<dbReference type="InterPro" id="IPR050545">
    <property type="entry name" value="Mycobact_MmpL"/>
</dbReference>
<dbReference type="STRING" id="759851.SAMN04244570_2067"/>
<evidence type="ECO:0000259" key="7">
    <source>
        <dbReference type="PROSITE" id="PS50156"/>
    </source>
</evidence>
<feature type="transmembrane region" description="Helical" evidence="6">
    <location>
        <begin position="691"/>
        <end position="713"/>
    </location>
</feature>
<dbReference type="eggNOG" id="COG2409">
    <property type="taxonomic scope" value="Bacteria"/>
</dbReference>
<feature type="transmembrane region" description="Helical" evidence="6">
    <location>
        <begin position="242"/>
        <end position="266"/>
    </location>
</feature>
<proteinExistence type="predicted"/>